<sequence>MDRRTAIRNIALATGSVTLLTRCGFGEERLPIALNNLKVSVEQEDLLKEIVSVIIPQTDLPGAESLEVHNFVWVMADDCMDVKDQDRFMNGIGGVNKLLKHTRGQSFSEIEPAVRSEVLTEIVSFPADYAVPEDREGNPEFNLADIQYFVGQTKRFTIEGFMDSEYIMTEVMPYKLVPGPASGCLKVDPAKRINING</sequence>
<dbReference type="EMBL" id="JAIXNE010000004">
    <property type="protein sequence ID" value="MCA6077132.1"/>
    <property type="molecule type" value="Genomic_DNA"/>
</dbReference>
<dbReference type="EMBL" id="JAIXNE010000002">
    <property type="protein sequence ID" value="MCA6074827.1"/>
    <property type="molecule type" value="Genomic_DNA"/>
</dbReference>
<organism evidence="2 4">
    <name type="scientific">Fulvivirga sedimenti</name>
    <dbReference type="NCBI Taxonomy" id="2879465"/>
    <lineage>
        <taxon>Bacteria</taxon>
        <taxon>Pseudomonadati</taxon>
        <taxon>Bacteroidota</taxon>
        <taxon>Cytophagia</taxon>
        <taxon>Cytophagales</taxon>
        <taxon>Fulvivirgaceae</taxon>
        <taxon>Fulvivirga</taxon>
    </lineage>
</organism>
<dbReference type="AlphaFoldDB" id="A0A9X1HT86"/>
<dbReference type="InterPro" id="IPR027056">
    <property type="entry name" value="Gluconate_2DH_su3"/>
</dbReference>
<evidence type="ECO:0000313" key="2">
    <source>
        <dbReference type="EMBL" id="MCA6076004.1"/>
    </source>
</evidence>
<dbReference type="Pfam" id="PF13618">
    <property type="entry name" value="Gluconate_2-dh3"/>
    <property type="match status" value="1"/>
</dbReference>
<evidence type="ECO:0000313" key="3">
    <source>
        <dbReference type="EMBL" id="MCA6077132.1"/>
    </source>
</evidence>
<proteinExistence type="predicted"/>
<dbReference type="Proteomes" id="UP001139409">
    <property type="component" value="Unassembled WGS sequence"/>
</dbReference>
<gene>
    <name evidence="1" type="ORF">LDX50_08090</name>
    <name evidence="2" type="ORF">LDX50_14060</name>
    <name evidence="3" type="ORF">LDX50_19780</name>
</gene>
<comment type="caution">
    <text evidence="2">The sequence shown here is derived from an EMBL/GenBank/DDBJ whole genome shotgun (WGS) entry which is preliminary data.</text>
</comment>
<protein>
    <submittedName>
        <fullName evidence="2">Gluconate 2-dehydrogenase subunit 3 family protein</fullName>
    </submittedName>
</protein>
<reference evidence="2" key="1">
    <citation type="submission" date="2021-09" db="EMBL/GenBank/DDBJ databases">
        <title>Fulvivirga sp. isolated from coastal sediment.</title>
        <authorList>
            <person name="Yu H."/>
        </authorList>
    </citation>
    <scope>NUCLEOTIDE SEQUENCE</scope>
    <source>
        <strain evidence="2">1062</strain>
    </source>
</reference>
<dbReference type="RefSeq" id="WP_225697938.1">
    <property type="nucleotide sequence ID" value="NZ_JAIXNE010000002.1"/>
</dbReference>
<evidence type="ECO:0000313" key="1">
    <source>
        <dbReference type="EMBL" id="MCA6074827.1"/>
    </source>
</evidence>
<dbReference type="EMBL" id="JAIXNE010000003">
    <property type="protein sequence ID" value="MCA6076004.1"/>
    <property type="molecule type" value="Genomic_DNA"/>
</dbReference>
<evidence type="ECO:0000313" key="4">
    <source>
        <dbReference type="Proteomes" id="UP001139409"/>
    </source>
</evidence>
<keyword evidence="4" id="KW-1185">Reference proteome</keyword>
<accession>A0A9X1HT86</accession>
<name>A0A9X1HT86_9BACT</name>